<evidence type="ECO:0000256" key="10">
    <source>
        <dbReference type="ARBA" id="ARBA00023002"/>
    </source>
</evidence>
<evidence type="ECO:0000256" key="4">
    <source>
        <dbReference type="ARBA" id="ARBA00011245"/>
    </source>
</evidence>
<dbReference type="PROSITE" id="PS00624">
    <property type="entry name" value="GMC_OXRED_2"/>
    <property type="match status" value="1"/>
</dbReference>
<dbReference type="Gene3D" id="3.50.50.60">
    <property type="entry name" value="FAD/NAD(P)-binding domain"/>
    <property type="match status" value="1"/>
</dbReference>
<keyword evidence="9 19" id="KW-0274">FAD</keyword>
<evidence type="ECO:0000256" key="18">
    <source>
        <dbReference type="PIRSR" id="PIRSR000137-1"/>
    </source>
</evidence>
<dbReference type="SUPFAM" id="SSF54373">
    <property type="entry name" value="FAD-linked reductases, C-terminal domain"/>
    <property type="match status" value="1"/>
</dbReference>
<dbReference type="PROSITE" id="PS00623">
    <property type="entry name" value="GMC_OXRED_1"/>
    <property type="match status" value="1"/>
</dbReference>
<dbReference type="EC" id="1.1.99.29" evidence="5"/>
<evidence type="ECO:0000256" key="7">
    <source>
        <dbReference type="ARBA" id="ARBA00022630"/>
    </source>
</evidence>
<feature type="domain" description="Glucose-methanol-choline oxidoreductase N-terminal" evidence="23">
    <location>
        <begin position="310"/>
        <end position="324"/>
    </location>
</feature>
<evidence type="ECO:0000313" key="25">
    <source>
        <dbReference type="Proteomes" id="UP000283269"/>
    </source>
</evidence>
<dbReference type="Pfam" id="PF05199">
    <property type="entry name" value="GMC_oxred_C"/>
    <property type="match status" value="1"/>
</dbReference>
<dbReference type="InterPro" id="IPR036188">
    <property type="entry name" value="FAD/NAD-bd_sf"/>
</dbReference>
<evidence type="ECO:0000256" key="11">
    <source>
        <dbReference type="ARBA" id="ARBA00023180"/>
    </source>
</evidence>
<evidence type="ECO:0000256" key="20">
    <source>
        <dbReference type="RuleBase" id="RU003968"/>
    </source>
</evidence>
<comment type="similarity">
    <text evidence="3 20">Belongs to the GMC oxidoreductase family.</text>
</comment>
<comment type="subcellular location">
    <subcellularLocation>
        <location evidence="2">Secreted</location>
    </subcellularLocation>
</comment>
<evidence type="ECO:0000256" key="21">
    <source>
        <dbReference type="SAM" id="SignalP"/>
    </source>
</evidence>
<feature type="chain" id="PRO_5019522100" description="pyranose dehydrogenase (acceptor)" evidence="21">
    <location>
        <begin position="30"/>
        <end position="679"/>
    </location>
</feature>
<name>A0A409WZ25_PSICY</name>
<comment type="catalytic activity">
    <reaction evidence="15">
        <text>pyranose + acceptor = pyranos-3-ulose + reduced acceptor.</text>
        <dbReference type="EC" id="1.1.99.29"/>
    </reaction>
</comment>
<comment type="subunit">
    <text evidence="4">Monomer.</text>
</comment>
<reference evidence="24 25" key="1">
    <citation type="journal article" date="2018" name="Evol. Lett.">
        <title>Horizontal gene cluster transfer increased hallucinogenic mushroom diversity.</title>
        <authorList>
            <person name="Reynolds H.T."/>
            <person name="Vijayakumar V."/>
            <person name="Gluck-Thaler E."/>
            <person name="Korotkin H.B."/>
            <person name="Matheny P.B."/>
            <person name="Slot J.C."/>
        </authorList>
    </citation>
    <scope>NUCLEOTIDE SEQUENCE [LARGE SCALE GENOMIC DNA]</scope>
    <source>
        <strain evidence="24 25">2631</strain>
    </source>
</reference>
<dbReference type="PIRSF" id="PIRSF000137">
    <property type="entry name" value="Alcohol_oxidase"/>
    <property type="match status" value="1"/>
</dbReference>
<evidence type="ECO:0000256" key="9">
    <source>
        <dbReference type="ARBA" id="ARBA00022827"/>
    </source>
</evidence>
<feature type="domain" description="Glucose-methanol-choline oxidoreductase N-terminal" evidence="22">
    <location>
        <begin position="112"/>
        <end position="135"/>
    </location>
</feature>
<organism evidence="24 25">
    <name type="scientific">Psilocybe cyanescens</name>
    <dbReference type="NCBI Taxonomy" id="93625"/>
    <lineage>
        <taxon>Eukaryota</taxon>
        <taxon>Fungi</taxon>
        <taxon>Dikarya</taxon>
        <taxon>Basidiomycota</taxon>
        <taxon>Agaricomycotina</taxon>
        <taxon>Agaricomycetes</taxon>
        <taxon>Agaricomycetidae</taxon>
        <taxon>Agaricales</taxon>
        <taxon>Agaricineae</taxon>
        <taxon>Strophariaceae</taxon>
        <taxon>Psilocybe</taxon>
    </lineage>
</organism>
<evidence type="ECO:0000256" key="5">
    <source>
        <dbReference type="ARBA" id="ARBA00013177"/>
    </source>
</evidence>
<comment type="caution">
    <text evidence="24">The sequence shown here is derived from an EMBL/GenBank/DDBJ whole genome shotgun (WGS) entry which is preliminary data.</text>
</comment>
<sequence length="679" mass="74725">MFLSFLFLFPLSVLPVSWIFNSQPQEVPGTPITYDYIVIGGGTAGLTVASRLTEDPNVTVVVLEAGSNVENMPEVYIPGFAGSGMSFPDLRWDYETVPQEHLGGRRTIVGAAKALGGGTIVNSMIFTRGEKWQYDAWGSLNNDENWSWSALLPYFKKLEHFTPPTQAQIYGGAQIKEEFHGTSDSVGDGGRVEVGFPNYFYEQSQMWRTATGFQPSPDLSNGSPQGTVGVSTNSLDAHNNTRSTSVSAYYTPFASRSNLNVLTEVTVTKILWGERESHDPPLRASGVEFQYRNGYTGTFNVRREVILAGGTIGSPKILELSGVGNSTILEAAGVDAVLELPTVGENLAGSIPFTSWHDMDLTWPVEMIDHVHSWANAFTNATLTRDSLRLDPKLLEEQRALWELNRTGLLSASPRSLSLALPSQLYADGQFTNFIQQARRDLLYYANLFSNGNQHLANGIEWQYNMMLNSWEQNESAPVELNFEPGYSGPTSADDRPKRKYSSVNAVLLGPLSRGRTHISSSDPFEAPVIDPQYYAHPLDLLTHVKSIELARKMLRTRPLDSIYEGEFEPGEEMVDAEVITWAREVAASDNHAMGSLAMMPIHMGGVVDGRLRVYGIDNVRVVGQLICVSLLSASDVKADHSDASIIPFPISSHIVSTVYAIAEKASDFIIEDFRATSE</sequence>
<dbReference type="AlphaFoldDB" id="A0A409WZ25"/>
<dbReference type="InParanoid" id="A0A409WZ25"/>
<dbReference type="InterPro" id="IPR007867">
    <property type="entry name" value="GMC_OxRtase_C"/>
</dbReference>
<evidence type="ECO:0000256" key="1">
    <source>
        <dbReference type="ARBA" id="ARBA00001974"/>
    </source>
</evidence>
<evidence type="ECO:0000256" key="14">
    <source>
        <dbReference type="ARBA" id="ARBA00034010"/>
    </source>
</evidence>
<feature type="binding site" evidence="19">
    <location>
        <position position="267"/>
    </location>
    <ligand>
        <name>FAD</name>
        <dbReference type="ChEBI" id="CHEBI:57692"/>
    </ligand>
</feature>
<evidence type="ECO:0000256" key="12">
    <source>
        <dbReference type="ARBA" id="ARBA00024699"/>
    </source>
</evidence>
<feature type="active site" description="Proton acceptor" evidence="18">
    <location>
        <position position="654"/>
    </location>
</feature>
<evidence type="ECO:0000256" key="2">
    <source>
        <dbReference type="ARBA" id="ARBA00004613"/>
    </source>
</evidence>
<evidence type="ECO:0000256" key="17">
    <source>
        <dbReference type="ARBA" id="ARBA00034059"/>
    </source>
</evidence>
<evidence type="ECO:0000256" key="15">
    <source>
        <dbReference type="ARBA" id="ARBA00034029"/>
    </source>
</evidence>
<dbReference type="InterPro" id="IPR012132">
    <property type="entry name" value="GMC_OxRdtase"/>
</dbReference>
<evidence type="ECO:0000259" key="23">
    <source>
        <dbReference type="PROSITE" id="PS00624"/>
    </source>
</evidence>
<protein>
    <recommendedName>
        <fullName evidence="5">pyranose dehydrogenase (acceptor)</fullName>
        <ecNumber evidence="5">1.1.99.29</ecNumber>
    </recommendedName>
</protein>
<evidence type="ECO:0000256" key="19">
    <source>
        <dbReference type="PIRSR" id="PIRSR000137-2"/>
    </source>
</evidence>
<feature type="signal peptide" evidence="21">
    <location>
        <begin position="1"/>
        <end position="29"/>
    </location>
</feature>
<dbReference type="OrthoDB" id="269227at2759"/>
<feature type="active site" description="Proton donor" evidence="18">
    <location>
        <position position="592"/>
    </location>
</feature>
<evidence type="ECO:0000313" key="24">
    <source>
        <dbReference type="EMBL" id="PPQ83722.1"/>
    </source>
</evidence>
<comment type="catalytic activity">
    <reaction evidence="14">
        <text>pyranose + acceptor = pyranos-2,3-diulose + reduced acceptor.</text>
        <dbReference type="EC" id="1.1.99.29"/>
    </reaction>
</comment>
<keyword evidence="11" id="KW-0325">Glycoprotein</keyword>
<comment type="catalytic activity">
    <reaction evidence="17">
        <text>a pyranoside + acceptor = a pyranosid-3,4-diulose + reduced acceptor.</text>
        <dbReference type="EC" id="1.1.99.29"/>
    </reaction>
</comment>
<dbReference type="GO" id="GO:0050660">
    <property type="term" value="F:flavin adenine dinucleotide binding"/>
    <property type="evidence" value="ECO:0007669"/>
    <property type="project" value="InterPro"/>
</dbReference>
<evidence type="ECO:0000256" key="16">
    <source>
        <dbReference type="ARBA" id="ARBA00034050"/>
    </source>
</evidence>
<keyword evidence="10" id="KW-0560">Oxidoreductase</keyword>
<proteinExistence type="inferred from homology"/>
<dbReference type="SUPFAM" id="SSF51905">
    <property type="entry name" value="FAD/NAD(P)-binding domain"/>
    <property type="match status" value="1"/>
</dbReference>
<dbReference type="Proteomes" id="UP000283269">
    <property type="component" value="Unassembled WGS sequence"/>
</dbReference>
<keyword evidence="25" id="KW-1185">Reference proteome</keyword>
<dbReference type="STRING" id="93625.A0A409WZ25"/>
<dbReference type="Pfam" id="PF00732">
    <property type="entry name" value="GMC_oxred_N"/>
    <property type="match status" value="1"/>
</dbReference>
<dbReference type="GO" id="GO:0005576">
    <property type="term" value="C:extracellular region"/>
    <property type="evidence" value="ECO:0007669"/>
    <property type="project" value="UniProtKB-SubCell"/>
</dbReference>
<evidence type="ECO:0000256" key="6">
    <source>
        <dbReference type="ARBA" id="ARBA00022525"/>
    </source>
</evidence>
<evidence type="ECO:0000256" key="13">
    <source>
        <dbReference type="ARBA" id="ARBA00033986"/>
    </source>
</evidence>
<gene>
    <name evidence="24" type="ORF">CVT25_006126</name>
</gene>
<dbReference type="GO" id="GO:0033718">
    <property type="term" value="F:pyranose dehydrogenase (acceptor) activity"/>
    <property type="evidence" value="ECO:0007669"/>
    <property type="project" value="UniProtKB-EC"/>
</dbReference>
<keyword evidence="8 21" id="KW-0732">Signal</keyword>
<dbReference type="PANTHER" id="PTHR11552:SF201">
    <property type="entry name" value="GLUCOSE-METHANOL-CHOLINE OXIDOREDUCTASE N-TERMINAL DOMAIN-CONTAINING PROTEIN"/>
    <property type="match status" value="1"/>
</dbReference>
<comment type="cofactor">
    <cofactor evidence="1 19">
        <name>FAD</name>
        <dbReference type="ChEBI" id="CHEBI:57692"/>
    </cofactor>
</comment>
<dbReference type="PANTHER" id="PTHR11552">
    <property type="entry name" value="GLUCOSE-METHANOL-CHOLINE GMC OXIDOREDUCTASE"/>
    <property type="match status" value="1"/>
</dbReference>
<dbReference type="InterPro" id="IPR000172">
    <property type="entry name" value="GMC_OxRdtase_N"/>
</dbReference>
<comment type="function">
    <text evidence="12">Catalyzes the single-oxidation or sequential double oxidation reaction of carbohydrates primarily at carbon-2 and/or carbon-3 with the concomitant reduction of the flavin. The enzyme exhibits a broad sugar substrate specificity, oxidizing different aldopyranoses to the corresponding C-1, C-2, C-3 or C-1,2, C-2,3 and C-3,4 (di)dehydro sugars with substrate-specific regioselectivity. Accepts only a narrow range of electron acceptors such as substituted benzoquinones and complexed metal ions and reacts extremely slowly with O(2) as acceptor. May play a role in the natural recycling of plant matter by oxidizing all major monosaccharides in lignocellulose and by reducing quinone compounds or reactive radical species generated during lignin depolymerization.</text>
</comment>
<evidence type="ECO:0000259" key="22">
    <source>
        <dbReference type="PROSITE" id="PS00623"/>
    </source>
</evidence>
<comment type="catalytic activity">
    <reaction evidence="16">
        <text>a pyranoside + acceptor = a pyranosid-3-ulose + reduced acceptor.</text>
        <dbReference type="EC" id="1.1.99.29"/>
    </reaction>
</comment>
<dbReference type="Gene3D" id="3.30.560.10">
    <property type="entry name" value="Glucose Oxidase, domain 3"/>
    <property type="match status" value="1"/>
</dbReference>
<evidence type="ECO:0000256" key="8">
    <source>
        <dbReference type="ARBA" id="ARBA00022729"/>
    </source>
</evidence>
<comment type="catalytic activity">
    <reaction evidence="13">
        <text>pyranose + acceptor = pyranos-2-ulose + reduced acceptor.</text>
        <dbReference type="EC" id="1.1.99.29"/>
    </reaction>
</comment>
<accession>A0A409WZ25</accession>
<dbReference type="EMBL" id="NHYD01002983">
    <property type="protein sequence ID" value="PPQ83722.1"/>
    <property type="molecule type" value="Genomic_DNA"/>
</dbReference>
<keyword evidence="6" id="KW-0964">Secreted</keyword>
<keyword evidence="7 20" id="KW-0285">Flavoprotein</keyword>
<evidence type="ECO:0000256" key="3">
    <source>
        <dbReference type="ARBA" id="ARBA00010790"/>
    </source>
</evidence>